<dbReference type="InterPro" id="IPR021109">
    <property type="entry name" value="Peptidase_aspartic_dom_sf"/>
</dbReference>
<accession>A0A016WD46</accession>
<dbReference type="Proteomes" id="UP000024635">
    <property type="component" value="Unassembled WGS sequence"/>
</dbReference>
<dbReference type="GO" id="GO:0006508">
    <property type="term" value="P:proteolysis"/>
    <property type="evidence" value="ECO:0007669"/>
    <property type="project" value="InterPro"/>
</dbReference>
<comment type="caution">
    <text evidence="3">The sequence shown here is derived from an EMBL/GenBank/DDBJ whole genome shotgun (WGS) entry which is preliminary data.</text>
</comment>
<name>A0A016WD46_9BILA</name>
<feature type="domain" description="Peptidase A2" evidence="2">
    <location>
        <begin position="36"/>
        <end position="150"/>
    </location>
</feature>
<dbReference type="PROSITE" id="PS50175">
    <property type="entry name" value="ASP_PROT_RETROV"/>
    <property type="match status" value="1"/>
</dbReference>
<protein>
    <recommendedName>
        <fullName evidence="2">Peptidase A2 domain-containing protein</fullName>
    </recommendedName>
</protein>
<evidence type="ECO:0000259" key="2">
    <source>
        <dbReference type="PROSITE" id="PS50175"/>
    </source>
</evidence>
<evidence type="ECO:0000313" key="3">
    <source>
        <dbReference type="EMBL" id="EYC37525.1"/>
    </source>
</evidence>
<reference evidence="4" key="1">
    <citation type="journal article" date="2015" name="Nat. Genet.">
        <title>The genome and transcriptome of the zoonotic hookworm Ancylostoma ceylanicum identify infection-specific gene families.</title>
        <authorList>
            <person name="Schwarz E.M."/>
            <person name="Hu Y."/>
            <person name="Antoshechkin I."/>
            <person name="Miller M.M."/>
            <person name="Sternberg P.W."/>
            <person name="Aroian R.V."/>
        </authorList>
    </citation>
    <scope>NUCLEOTIDE SEQUENCE</scope>
    <source>
        <strain evidence="4">HY135</strain>
    </source>
</reference>
<dbReference type="InterPro" id="IPR001995">
    <property type="entry name" value="Peptidase_A2_cat"/>
</dbReference>
<organism evidence="3 4">
    <name type="scientific">Ancylostoma ceylanicum</name>
    <dbReference type="NCBI Taxonomy" id="53326"/>
    <lineage>
        <taxon>Eukaryota</taxon>
        <taxon>Metazoa</taxon>
        <taxon>Ecdysozoa</taxon>
        <taxon>Nematoda</taxon>
        <taxon>Chromadorea</taxon>
        <taxon>Rhabditida</taxon>
        <taxon>Rhabditina</taxon>
        <taxon>Rhabditomorpha</taxon>
        <taxon>Strongyloidea</taxon>
        <taxon>Ancylostomatidae</taxon>
        <taxon>Ancylostomatinae</taxon>
        <taxon>Ancylostoma</taxon>
    </lineage>
</organism>
<sequence>MKTCESEADLKSREQIVLMTALGNIWNYRSNQFEQVLFFFDRGAQKTIIKEEIAVGFGLPMNKAEVCVMSGIGGHTEKFQSSSVNIKISDAYGVEFDLEIHTKPVITNGFPSVKLTEIDKEFLQKNEINLCNPRVRSEHQTPHILVGLDYYYNLVHDNGNKNTTPSGLHIAKTVFGPTLHGRGSLTCIKGQPDTVTYGLTAFVRLQRTRSATKNVRA</sequence>
<proteinExistence type="predicted"/>
<gene>
    <name evidence="3" type="primary">Acey_s0783.g2329</name>
    <name evidence="3" type="ORF">Y032_0783g2329</name>
</gene>
<evidence type="ECO:0000313" key="4">
    <source>
        <dbReference type="Proteomes" id="UP000024635"/>
    </source>
</evidence>
<evidence type="ECO:0000256" key="1">
    <source>
        <dbReference type="ARBA" id="ARBA00022801"/>
    </source>
</evidence>
<dbReference type="AlphaFoldDB" id="A0A016WD46"/>
<dbReference type="Gene3D" id="2.40.70.10">
    <property type="entry name" value="Acid Proteases"/>
    <property type="match status" value="1"/>
</dbReference>
<keyword evidence="4" id="KW-1185">Reference proteome</keyword>
<keyword evidence="1" id="KW-0378">Hydrolase</keyword>
<dbReference type="EMBL" id="JARK01000383">
    <property type="protein sequence ID" value="EYC37525.1"/>
    <property type="molecule type" value="Genomic_DNA"/>
</dbReference>
<dbReference type="OrthoDB" id="5854524at2759"/>
<dbReference type="GO" id="GO:0004190">
    <property type="term" value="F:aspartic-type endopeptidase activity"/>
    <property type="evidence" value="ECO:0007669"/>
    <property type="project" value="InterPro"/>
</dbReference>